<evidence type="ECO:0000313" key="2">
    <source>
        <dbReference type="EMBL" id="KJY61653.1"/>
    </source>
</evidence>
<dbReference type="KEGG" id="lapi:DKL56_05220"/>
<dbReference type="HAMAP" id="MF_01526">
    <property type="entry name" value="UPF0342"/>
    <property type="match status" value="1"/>
</dbReference>
<organism evidence="2 3">
    <name type="scientific">Lactobacillus apis</name>
    <dbReference type="NCBI Taxonomy" id="303541"/>
    <lineage>
        <taxon>Bacteria</taxon>
        <taxon>Bacillati</taxon>
        <taxon>Bacillota</taxon>
        <taxon>Bacilli</taxon>
        <taxon>Lactobacillales</taxon>
        <taxon>Lactobacillaceae</taxon>
        <taxon>Lactobacillus</taxon>
    </lineage>
</organism>
<dbReference type="InterPro" id="IPR010368">
    <property type="entry name" value="Com_YlbF"/>
</dbReference>
<dbReference type="HOGENOM" id="CLU_140243_3_1_9"/>
<evidence type="ECO:0000313" key="3">
    <source>
        <dbReference type="Proteomes" id="UP000033682"/>
    </source>
</evidence>
<dbReference type="RefSeq" id="WP_046307319.1">
    <property type="nucleotide sequence ID" value="NZ_BMCV01000001.1"/>
</dbReference>
<dbReference type="AlphaFoldDB" id="A0A0F4LTH9"/>
<protein>
    <recommendedName>
        <fullName evidence="1">UPF0342 protein JF72_09470</fullName>
    </recommendedName>
</protein>
<sequence length="116" mass="13127">MVNIFDTTNQLASELQEIDEFSGLKEAIEGVKNNAESNALFKEMDKVQNAIVIAQSKGEDLSQELQDEYKNLNEKVQQDPQILNLLQAEQGLYGTIEEVQKIITQPINDLYKGLRN</sequence>
<dbReference type="PATRIC" id="fig|303541.3.peg.1105"/>
<accession>A0A0F4LTH9</accession>
<name>A0A0F4LTH9_9LACO</name>
<proteinExistence type="inferred from homology"/>
<comment type="similarity">
    <text evidence="1">Belongs to the UPF0342 family.</text>
</comment>
<dbReference type="STRING" id="303541.JF72_09470"/>
<dbReference type="SUPFAM" id="SSF158622">
    <property type="entry name" value="YheA/YmcA-like"/>
    <property type="match status" value="1"/>
</dbReference>
<evidence type="ECO:0000256" key="1">
    <source>
        <dbReference type="HAMAP-Rule" id="MF_01526"/>
    </source>
</evidence>
<dbReference type="OrthoDB" id="9811402at2"/>
<dbReference type="Pfam" id="PF06133">
    <property type="entry name" value="Com_YlbF"/>
    <property type="match status" value="1"/>
</dbReference>
<dbReference type="EMBL" id="JXLG01000005">
    <property type="protein sequence ID" value="KJY61653.1"/>
    <property type="molecule type" value="Genomic_DNA"/>
</dbReference>
<dbReference type="Proteomes" id="UP000033682">
    <property type="component" value="Unassembled WGS sequence"/>
</dbReference>
<reference evidence="2 3" key="1">
    <citation type="submission" date="2015-01" db="EMBL/GenBank/DDBJ databases">
        <title>Comparative genomics of the lactic acid bacteria isolated from the honey bee gut.</title>
        <authorList>
            <person name="Ellegaard K.M."/>
            <person name="Tamarit D."/>
            <person name="Javelind E."/>
            <person name="Olofsson T."/>
            <person name="Andersson S.G."/>
            <person name="Vasquez A."/>
        </authorList>
    </citation>
    <scope>NUCLEOTIDE SEQUENCE [LARGE SCALE GENOMIC DNA]</scope>
    <source>
        <strain evidence="2 3">Hma11</strain>
    </source>
</reference>
<gene>
    <name evidence="2" type="ORF">JF72_09470</name>
</gene>
<keyword evidence="3" id="KW-1185">Reference proteome</keyword>
<dbReference type="InterPro" id="IPR023378">
    <property type="entry name" value="YheA/YmcA-like_dom_sf"/>
</dbReference>
<dbReference type="Gene3D" id="1.20.1500.10">
    <property type="entry name" value="YheA/YmcA-like"/>
    <property type="match status" value="1"/>
</dbReference>
<dbReference type="GeneID" id="78160583"/>
<comment type="caution">
    <text evidence="2">The sequence shown here is derived from an EMBL/GenBank/DDBJ whole genome shotgun (WGS) entry which is preliminary data.</text>
</comment>